<dbReference type="Pfam" id="PF01266">
    <property type="entry name" value="DAO"/>
    <property type="match status" value="1"/>
</dbReference>
<feature type="region of interest" description="Disordered" evidence="2">
    <location>
        <begin position="360"/>
        <end position="392"/>
    </location>
</feature>
<dbReference type="Gene3D" id="3.50.50.60">
    <property type="entry name" value="FAD/NAD(P)-binding domain"/>
    <property type="match status" value="1"/>
</dbReference>
<comment type="caution">
    <text evidence="4">The sequence shown here is derived from an EMBL/GenBank/DDBJ whole genome shotgun (WGS) entry which is preliminary data.</text>
</comment>
<dbReference type="SUPFAM" id="SSF51905">
    <property type="entry name" value="FAD/NAD(P)-binding domain"/>
    <property type="match status" value="1"/>
</dbReference>
<proteinExistence type="predicted"/>
<dbReference type="InterPro" id="IPR036188">
    <property type="entry name" value="FAD/NAD-bd_sf"/>
</dbReference>
<dbReference type="PROSITE" id="PS51257">
    <property type="entry name" value="PROKAR_LIPOPROTEIN"/>
    <property type="match status" value="1"/>
</dbReference>
<dbReference type="GO" id="GO:0016491">
    <property type="term" value="F:oxidoreductase activity"/>
    <property type="evidence" value="ECO:0007669"/>
    <property type="project" value="UniProtKB-KW"/>
</dbReference>
<keyword evidence="1" id="KW-0560">Oxidoreductase</keyword>
<dbReference type="PANTHER" id="PTHR13847">
    <property type="entry name" value="SARCOSINE DEHYDROGENASE-RELATED"/>
    <property type="match status" value="1"/>
</dbReference>
<dbReference type="Proteomes" id="UP000739538">
    <property type="component" value="Unassembled WGS sequence"/>
</dbReference>
<dbReference type="PANTHER" id="PTHR13847:SF289">
    <property type="entry name" value="GLYCINE OXIDASE"/>
    <property type="match status" value="1"/>
</dbReference>
<name>A0A956NBV4_UNCEI</name>
<evidence type="ECO:0000256" key="2">
    <source>
        <dbReference type="SAM" id="MobiDB-lite"/>
    </source>
</evidence>
<reference evidence="4" key="1">
    <citation type="submission" date="2020-04" db="EMBL/GenBank/DDBJ databases">
        <authorList>
            <person name="Zhang T."/>
        </authorList>
    </citation>
    <scope>NUCLEOTIDE SEQUENCE</scope>
    <source>
        <strain evidence="4">HKST-UBA02</strain>
    </source>
</reference>
<protein>
    <submittedName>
        <fullName evidence="4">FAD-dependent oxidoreductase</fullName>
    </submittedName>
</protein>
<feature type="domain" description="FAD dependent oxidoreductase" evidence="3">
    <location>
        <begin position="11"/>
        <end position="352"/>
    </location>
</feature>
<feature type="compositionally biased region" description="Low complexity" evidence="2">
    <location>
        <begin position="360"/>
        <end position="373"/>
    </location>
</feature>
<dbReference type="GO" id="GO:0005737">
    <property type="term" value="C:cytoplasm"/>
    <property type="evidence" value="ECO:0007669"/>
    <property type="project" value="TreeGrafter"/>
</dbReference>
<reference evidence="4" key="2">
    <citation type="journal article" date="2021" name="Microbiome">
        <title>Successional dynamics and alternative stable states in a saline activated sludge microbial community over 9 years.</title>
        <authorList>
            <person name="Wang Y."/>
            <person name="Ye J."/>
            <person name="Ju F."/>
            <person name="Liu L."/>
            <person name="Boyd J.A."/>
            <person name="Deng Y."/>
            <person name="Parks D.H."/>
            <person name="Jiang X."/>
            <person name="Yin X."/>
            <person name="Woodcroft B.J."/>
            <person name="Tyson G.W."/>
            <person name="Hugenholtz P."/>
            <person name="Polz M.F."/>
            <person name="Zhang T."/>
        </authorList>
    </citation>
    <scope>NUCLEOTIDE SEQUENCE</scope>
    <source>
        <strain evidence="4">HKST-UBA02</strain>
    </source>
</reference>
<sequence>MERQSDRIAPDILVVGGGILGLATSCELLSRGYTVSIAERDASNSATRAAGGMLSPWAEFSAPVPWHTLLVQARNAYPEFVRNAEETSGCRVECRFPGTLLVSPNPEFDLSDLTFTFREQGAHATFLDSEDLTRVEPGLAVDSAILLEDEGYVDPRGLHSALRASFEELGGHWIRDEVYAVREVEGRVVGVQTSSGDLSAGVVLNTAGAQADRFLLPEDRARLEPRPVRGELIRLRPPHRGERIRHVIQSPGFAYLIPQDDGTVIVGATSYEGDGTRRITARGIAELLENSSRLLPDVSDWEWVEAWSGVRPLVGSGEPTVLTDTRLGLFHGLGLYRNGILLAPVIGAQLSRLAAEYIGLPGSPRRPTPGTRAPGRDGPDGTVSSSRTRERT</sequence>
<accession>A0A956NBV4</accession>
<organism evidence="4 5">
    <name type="scientific">Eiseniibacteriota bacterium</name>
    <dbReference type="NCBI Taxonomy" id="2212470"/>
    <lineage>
        <taxon>Bacteria</taxon>
        <taxon>Candidatus Eiseniibacteriota</taxon>
    </lineage>
</organism>
<evidence type="ECO:0000256" key="1">
    <source>
        <dbReference type="ARBA" id="ARBA00023002"/>
    </source>
</evidence>
<dbReference type="InterPro" id="IPR006076">
    <property type="entry name" value="FAD-dep_OxRdtase"/>
</dbReference>
<dbReference type="EMBL" id="JAGQHS010000049">
    <property type="protein sequence ID" value="MCA9756324.1"/>
    <property type="molecule type" value="Genomic_DNA"/>
</dbReference>
<gene>
    <name evidence="4" type="ORF">KDA27_11030</name>
</gene>
<evidence type="ECO:0000313" key="4">
    <source>
        <dbReference type="EMBL" id="MCA9756324.1"/>
    </source>
</evidence>
<evidence type="ECO:0000313" key="5">
    <source>
        <dbReference type="Proteomes" id="UP000739538"/>
    </source>
</evidence>
<dbReference type="AlphaFoldDB" id="A0A956NBV4"/>
<dbReference type="Gene3D" id="3.30.9.10">
    <property type="entry name" value="D-Amino Acid Oxidase, subunit A, domain 2"/>
    <property type="match status" value="1"/>
</dbReference>
<evidence type="ECO:0000259" key="3">
    <source>
        <dbReference type="Pfam" id="PF01266"/>
    </source>
</evidence>